<organism evidence="2 3">
    <name type="scientific">Xylaria hypoxylon</name>
    <dbReference type="NCBI Taxonomy" id="37992"/>
    <lineage>
        <taxon>Eukaryota</taxon>
        <taxon>Fungi</taxon>
        <taxon>Dikarya</taxon>
        <taxon>Ascomycota</taxon>
        <taxon>Pezizomycotina</taxon>
        <taxon>Sordariomycetes</taxon>
        <taxon>Xylariomycetidae</taxon>
        <taxon>Xylariales</taxon>
        <taxon>Xylariaceae</taxon>
        <taxon>Xylaria</taxon>
    </lineage>
</organism>
<evidence type="ECO:0008006" key="4">
    <source>
        <dbReference type="Google" id="ProtNLM"/>
    </source>
</evidence>
<dbReference type="InterPro" id="IPR036866">
    <property type="entry name" value="RibonucZ/Hydroxyglut_hydro"/>
</dbReference>
<dbReference type="EMBL" id="SKBN01000109">
    <property type="protein sequence ID" value="TGJ82974.1"/>
    <property type="molecule type" value="Genomic_DNA"/>
</dbReference>
<feature type="region of interest" description="Disordered" evidence="1">
    <location>
        <begin position="725"/>
        <end position="787"/>
    </location>
</feature>
<comment type="caution">
    <text evidence="2">The sequence shown here is derived from an EMBL/GenBank/DDBJ whole genome shotgun (WGS) entry which is preliminary data.</text>
</comment>
<reference evidence="2 3" key="1">
    <citation type="submission" date="2019-03" db="EMBL/GenBank/DDBJ databases">
        <title>Draft genome sequence of Xylaria hypoxylon DSM 108379, a ubiquitous saprotrophic-parasitic fungi on hardwood.</title>
        <authorList>
            <person name="Buettner E."/>
            <person name="Leonhardt S."/>
            <person name="Gebauer A.M."/>
            <person name="Liers C."/>
            <person name="Hofrichter M."/>
            <person name="Kellner H."/>
        </authorList>
    </citation>
    <scope>NUCLEOTIDE SEQUENCE [LARGE SCALE GENOMIC DNA]</scope>
    <source>
        <strain evidence="2 3">DSM 108379</strain>
    </source>
</reference>
<feature type="compositionally biased region" description="Basic and acidic residues" evidence="1">
    <location>
        <begin position="736"/>
        <end position="770"/>
    </location>
</feature>
<dbReference type="Gene3D" id="3.60.15.10">
    <property type="entry name" value="Ribonuclease Z/Hydroxyacylglutathione hydrolase-like"/>
    <property type="match status" value="1"/>
</dbReference>
<dbReference type="AlphaFoldDB" id="A0A4Z0YFU4"/>
<keyword evidence="3" id="KW-1185">Reference proteome</keyword>
<accession>A0A4Z0YFU4</accession>
<evidence type="ECO:0000313" key="2">
    <source>
        <dbReference type="EMBL" id="TGJ82974.1"/>
    </source>
</evidence>
<sequence length="787" mass="89070">MSSIKQWPFQKDQKKPSMKPNYRVENWQIPVPIGDASAHFLLDVSGKNLRVINAFFMDGGENGQGDTASKQIMRALEAIDWAYGTGWKFDAIVTTHHDSDHYRGLYDLLTLNTAVKRESSKMAQPYRKLYFQERLTFYSGGSDGRNFLWKPSDCNSNIEEIIIKGEYGIGIDIFSKTRMFNKPRPGHADASSDEQCGVACDADIHNTISCRPRFCILGANGYSVYKDSVYQFMKTPTRNETSILAVLYWPGNSGRTSYFTGGDGNPRVELEGVIPWMDWDGKPDDLPKLPVDVVKLDHHGSLGETIGHNSIRDHGHTILAKMLPLNIIVTPGTQHGHPNWAVMQLVHLYFNSLRAEGESPGKLYTTRSPYWMSKSRVSGVDVNANHAKIDKLKAIWVTDAKGIDEELSLGGLIGEEHLLYPGHDAKLKKKFAEVKETHEFDSGKETSAFLRKQQTRMISDLLESLRNPEKEQPRFTPHQMAKLEVDEDRKQIIDLARKNWSRICDQKICDLGDPYWLVRFTFGENGETVHMGEILNSDGYEDNAVPVDIAQLVIDETTTKDREGRVVITHHVNKPSAKGRPLHYLDAPSVSTPEEYLNYLIKEISETDVRILSYFTHTNEIKTVERPIPRPEVEMADFSKCRVRNVVTGRTGPVTESPTELLALLLNFNTFIEKYSGAKKGQTLSDDQIRLMEKEWQKLVEHQVQTSIAQHKLVKYGYQSKPGDGNKWDIVSGTSSKKDSEKAKAGQKRDGRQKKEDKRQTLHDKEEPGGKKLHASLVLNGPQNKFI</sequence>
<protein>
    <recommendedName>
        <fullName evidence="4">Metallo-beta-lactamase domain-containing protein</fullName>
    </recommendedName>
</protein>
<name>A0A4Z0YFU4_9PEZI</name>
<dbReference type="SUPFAM" id="SSF56281">
    <property type="entry name" value="Metallo-hydrolase/oxidoreductase"/>
    <property type="match status" value="2"/>
</dbReference>
<dbReference type="Proteomes" id="UP000297716">
    <property type="component" value="Unassembled WGS sequence"/>
</dbReference>
<dbReference type="OrthoDB" id="5315684at2759"/>
<proteinExistence type="predicted"/>
<gene>
    <name evidence="2" type="ORF">E0Z10_g5808</name>
</gene>
<evidence type="ECO:0000313" key="3">
    <source>
        <dbReference type="Proteomes" id="UP000297716"/>
    </source>
</evidence>
<dbReference type="STRING" id="37992.A0A4Z0YFU4"/>
<evidence type="ECO:0000256" key="1">
    <source>
        <dbReference type="SAM" id="MobiDB-lite"/>
    </source>
</evidence>